<sequence length="47" mass="5247">MSVMMKESEVYFPGELDARGGDEFDLIQPLALKVNLKGDLIQPLPLK</sequence>
<comment type="caution">
    <text evidence="1">The sequence shown here is derived from an EMBL/GenBank/DDBJ whole genome shotgun (WGS) entry which is preliminary data.</text>
</comment>
<dbReference type="EMBL" id="LXQA010681341">
    <property type="protein sequence ID" value="MCI65733.1"/>
    <property type="molecule type" value="Genomic_DNA"/>
</dbReference>
<evidence type="ECO:0000313" key="1">
    <source>
        <dbReference type="EMBL" id="MCI65733.1"/>
    </source>
</evidence>
<feature type="non-terminal residue" evidence="1">
    <location>
        <position position="47"/>
    </location>
</feature>
<name>A0A392TX67_9FABA</name>
<accession>A0A392TX67</accession>
<keyword evidence="2" id="KW-1185">Reference proteome</keyword>
<dbReference type="Proteomes" id="UP000265520">
    <property type="component" value="Unassembled WGS sequence"/>
</dbReference>
<proteinExistence type="predicted"/>
<organism evidence="1 2">
    <name type="scientific">Trifolium medium</name>
    <dbReference type="NCBI Taxonomy" id="97028"/>
    <lineage>
        <taxon>Eukaryota</taxon>
        <taxon>Viridiplantae</taxon>
        <taxon>Streptophyta</taxon>
        <taxon>Embryophyta</taxon>
        <taxon>Tracheophyta</taxon>
        <taxon>Spermatophyta</taxon>
        <taxon>Magnoliopsida</taxon>
        <taxon>eudicotyledons</taxon>
        <taxon>Gunneridae</taxon>
        <taxon>Pentapetalae</taxon>
        <taxon>rosids</taxon>
        <taxon>fabids</taxon>
        <taxon>Fabales</taxon>
        <taxon>Fabaceae</taxon>
        <taxon>Papilionoideae</taxon>
        <taxon>50 kb inversion clade</taxon>
        <taxon>NPAAA clade</taxon>
        <taxon>Hologalegina</taxon>
        <taxon>IRL clade</taxon>
        <taxon>Trifolieae</taxon>
        <taxon>Trifolium</taxon>
    </lineage>
</organism>
<reference evidence="1 2" key="1">
    <citation type="journal article" date="2018" name="Front. Plant Sci.">
        <title>Red Clover (Trifolium pratense) and Zigzag Clover (T. medium) - A Picture of Genomic Similarities and Differences.</title>
        <authorList>
            <person name="Dluhosova J."/>
            <person name="Istvanek J."/>
            <person name="Nedelnik J."/>
            <person name="Repkova J."/>
        </authorList>
    </citation>
    <scope>NUCLEOTIDE SEQUENCE [LARGE SCALE GENOMIC DNA]</scope>
    <source>
        <strain evidence="2">cv. 10/8</strain>
        <tissue evidence="1">Leaf</tissue>
    </source>
</reference>
<evidence type="ECO:0000313" key="2">
    <source>
        <dbReference type="Proteomes" id="UP000265520"/>
    </source>
</evidence>
<dbReference type="AlphaFoldDB" id="A0A392TX67"/>
<protein>
    <submittedName>
        <fullName evidence="1">Uncharacterized protein</fullName>
    </submittedName>
</protein>